<keyword evidence="4" id="KW-0378">Hydrolase</keyword>
<accession>A0ABP7DZG8</accession>
<sequence>MRKLLKAATGAIAVAAFAVLPVAPAHAGPTVGESGATTMGQVGMSHSISATPGAAPQEDAEEQSEDTLRVATFNASLYRDREGELARDLRTTGDEQAQAVAEIIQRTAPDVVLLNEFDYDGSGEAAELFRDNYLAAGQNGQPGQDYPYFYTAPSNTGLQTGADLNKDGTVGGPDDAYGYGEFEGQYGMVLFSKHPILADQVRTFQEFRWQDMPGSLLPTDYYGPLVSGMLRLSSKSHWDVPVSVNGRTIHLLAAHPTPPAFDGEEQRNGRRNHDEIRLLADYVSGGSTAEYIYDDEGVAGGLPSGSDFVILGDLNADPNRGDSYDNAAAHVTEHPLVTDPAPRRTVVPAKPSSGLGRYLDLPAPQSQSGRSDPSRALGTADFGAETGTLRVDYVLPSKTLDVVDAGIFWPNPGQPGAELVAMDPPRSSDHRLVWADVRTAS</sequence>
<dbReference type="InterPro" id="IPR005135">
    <property type="entry name" value="Endo/exonuclease/phosphatase"/>
</dbReference>
<feature type="region of interest" description="Disordered" evidence="1">
    <location>
        <begin position="339"/>
        <end position="381"/>
    </location>
</feature>
<keyword evidence="5" id="KW-1185">Reference proteome</keyword>
<name>A0ABP7DZG8_9MICC</name>
<comment type="caution">
    <text evidence="4">The sequence shown here is derived from an EMBL/GenBank/DDBJ whole genome shotgun (WGS) entry which is preliminary data.</text>
</comment>
<proteinExistence type="predicted"/>
<evidence type="ECO:0000256" key="1">
    <source>
        <dbReference type="SAM" id="MobiDB-lite"/>
    </source>
</evidence>
<keyword evidence="2" id="KW-0732">Signal</keyword>
<feature type="region of interest" description="Disordered" evidence="1">
    <location>
        <begin position="45"/>
        <end position="65"/>
    </location>
</feature>
<reference evidence="5" key="1">
    <citation type="journal article" date="2019" name="Int. J. Syst. Evol. Microbiol.">
        <title>The Global Catalogue of Microorganisms (GCM) 10K type strain sequencing project: providing services to taxonomists for standard genome sequencing and annotation.</title>
        <authorList>
            <consortium name="The Broad Institute Genomics Platform"/>
            <consortium name="The Broad Institute Genome Sequencing Center for Infectious Disease"/>
            <person name="Wu L."/>
            <person name="Ma J."/>
        </authorList>
    </citation>
    <scope>NUCLEOTIDE SEQUENCE [LARGE SCALE GENOMIC DNA]</scope>
    <source>
        <strain evidence="5">JCM 16961</strain>
    </source>
</reference>
<dbReference type="InterPro" id="IPR036691">
    <property type="entry name" value="Endo/exonu/phosph_ase_sf"/>
</dbReference>
<evidence type="ECO:0000313" key="5">
    <source>
        <dbReference type="Proteomes" id="UP001501536"/>
    </source>
</evidence>
<feature type="signal peptide" evidence="2">
    <location>
        <begin position="1"/>
        <end position="27"/>
    </location>
</feature>
<protein>
    <submittedName>
        <fullName evidence="4">Endonuclease/exonuclease/phosphatase family protein</fullName>
    </submittedName>
</protein>
<dbReference type="SUPFAM" id="SSF56219">
    <property type="entry name" value="DNase I-like"/>
    <property type="match status" value="1"/>
</dbReference>
<dbReference type="RefSeq" id="WP_344885148.1">
    <property type="nucleotide sequence ID" value="NZ_BAABCJ010000006.1"/>
</dbReference>
<evidence type="ECO:0000259" key="3">
    <source>
        <dbReference type="Pfam" id="PF03372"/>
    </source>
</evidence>
<feature type="chain" id="PRO_5046103496" evidence="2">
    <location>
        <begin position="28"/>
        <end position="441"/>
    </location>
</feature>
<evidence type="ECO:0000256" key="2">
    <source>
        <dbReference type="SAM" id="SignalP"/>
    </source>
</evidence>
<dbReference type="Pfam" id="PF03372">
    <property type="entry name" value="Exo_endo_phos"/>
    <property type="match status" value="1"/>
</dbReference>
<feature type="domain" description="Endonuclease/exonuclease/phosphatase" evidence="3">
    <location>
        <begin position="94"/>
        <end position="430"/>
    </location>
</feature>
<dbReference type="Proteomes" id="UP001501536">
    <property type="component" value="Unassembled WGS sequence"/>
</dbReference>
<dbReference type="Gene3D" id="3.60.10.10">
    <property type="entry name" value="Endonuclease/exonuclease/phosphatase"/>
    <property type="match status" value="1"/>
</dbReference>
<dbReference type="GO" id="GO:0004519">
    <property type="term" value="F:endonuclease activity"/>
    <property type="evidence" value="ECO:0007669"/>
    <property type="project" value="UniProtKB-KW"/>
</dbReference>
<gene>
    <name evidence="4" type="ORF">GCM10022377_24710</name>
</gene>
<dbReference type="EMBL" id="BAABCJ010000006">
    <property type="protein sequence ID" value="GAA3710147.1"/>
    <property type="molecule type" value="Genomic_DNA"/>
</dbReference>
<keyword evidence="4" id="KW-0540">Nuclease</keyword>
<organism evidence="4 5">
    <name type="scientific">Zhihengliuella alba</name>
    <dbReference type="NCBI Taxonomy" id="547018"/>
    <lineage>
        <taxon>Bacteria</taxon>
        <taxon>Bacillati</taxon>
        <taxon>Actinomycetota</taxon>
        <taxon>Actinomycetes</taxon>
        <taxon>Micrococcales</taxon>
        <taxon>Micrococcaceae</taxon>
        <taxon>Zhihengliuella</taxon>
    </lineage>
</organism>
<keyword evidence="4" id="KW-0255">Endonuclease</keyword>
<evidence type="ECO:0000313" key="4">
    <source>
        <dbReference type="EMBL" id="GAA3710147.1"/>
    </source>
</evidence>